<dbReference type="AlphaFoldDB" id="E4SF60"/>
<dbReference type="PANTHER" id="PTHR40032">
    <property type="entry name" value="EXPORTED PROTEIN-RELATED"/>
    <property type="match status" value="1"/>
</dbReference>
<protein>
    <recommendedName>
        <fullName evidence="2">Putative amidase domain-containing protein</fullName>
    </recommendedName>
</protein>
<sequence length="200" mass="22908">MKRNIALSLMLICFVLINCFNCVKVEAAYNSFGAASYADIWALSRNSNYPSFDADCTNFASQAMHEGGTLPFDKQNGWYCEKVLWWWNWGTAWSVADDLYRYLSNSARGTILGRWKYEGQIGFNDYNDVLQPGDILFYDWNSDGRFDHAGVSVGLGYDSTYGRTGNVQDQHTYDRFHAIWHLKPYNVRATTTTIVAIRPK</sequence>
<evidence type="ECO:0000256" key="1">
    <source>
        <dbReference type="SAM" id="SignalP"/>
    </source>
</evidence>
<keyword evidence="1" id="KW-0732">Signal</keyword>
<dbReference type="InterPro" id="IPR024301">
    <property type="entry name" value="Amidase_6"/>
</dbReference>
<evidence type="ECO:0000259" key="2">
    <source>
        <dbReference type="Pfam" id="PF12671"/>
    </source>
</evidence>
<dbReference type="HOGENOM" id="CLU_048731_2_0_9"/>
<dbReference type="Pfam" id="PF12671">
    <property type="entry name" value="Amidase_6"/>
    <property type="match status" value="1"/>
</dbReference>
<name>E4SF60_CALK2</name>
<organism evidence="3 4">
    <name type="scientific">Caldicellulosiruptor kronotskyensis (strain DSM 18902 / VKM B-2412 / 2002)</name>
    <dbReference type="NCBI Taxonomy" id="632348"/>
    <lineage>
        <taxon>Bacteria</taxon>
        <taxon>Bacillati</taxon>
        <taxon>Bacillota</taxon>
        <taxon>Bacillota incertae sedis</taxon>
        <taxon>Caldicellulosiruptorales</taxon>
        <taxon>Caldicellulosiruptoraceae</taxon>
        <taxon>Caldicellulosiruptor</taxon>
    </lineage>
</organism>
<proteinExistence type="predicted"/>
<reference key="1">
    <citation type="submission" date="2010-11" db="EMBL/GenBank/DDBJ databases">
        <title>Complete sequence of Caldicellulosiruptor kronotskyensis 2002.</title>
        <authorList>
            <consortium name="US DOE Joint Genome Institute"/>
            <person name="Lucas S."/>
            <person name="Copeland A."/>
            <person name="Lapidus A."/>
            <person name="Cheng J.-F."/>
            <person name="Bruce D."/>
            <person name="Goodwin L."/>
            <person name="Pitluck S."/>
            <person name="Davenport K."/>
            <person name="Detter J.C."/>
            <person name="Han C."/>
            <person name="Tapia R."/>
            <person name="Land M."/>
            <person name="Hauser L."/>
            <person name="Jeffries C."/>
            <person name="Kyrpides N."/>
            <person name="Ivanova N."/>
            <person name="Mikhailova N."/>
            <person name="Blumer-Schuette S.E."/>
            <person name="Kelly R.M."/>
            <person name="Woyke T."/>
        </authorList>
    </citation>
    <scope>NUCLEOTIDE SEQUENCE</scope>
    <source>
        <strain>2002</strain>
    </source>
</reference>
<dbReference type="EMBL" id="CP002330">
    <property type="protein sequence ID" value="ADQ46385.1"/>
    <property type="molecule type" value="Genomic_DNA"/>
</dbReference>
<feature type="domain" description="Putative amidase" evidence="2">
    <location>
        <begin position="29"/>
        <end position="189"/>
    </location>
</feature>
<dbReference type="KEGG" id="ckn:Calkro_1529"/>
<accession>E4SF60</accession>
<gene>
    <name evidence="3" type="ordered locus">Calkro_1529</name>
</gene>
<dbReference type="OrthoDB" id="2194542at2"/>
<dbReference type="RefSeq" id="WP_013430484.1">
    <property type="nucleotide sequence ID" value="NC_014720.1"/>
</dbReference>
<keyword evidence="4" id="KW-1185">Reference proteome</keyword>
<feature type="signal peptide" evidence="1">
    <location>
        <begin position="1"/>
        <end position="27"/>
    </location>
</feature>
<dbReference type="PANTHER" id="PTHR40032:SF1">
    <property type="entry name" value="EXPORTED PROTEIN"/>
    <property type="match status" value="1"/>
</dbReference>
<reference evidence="3 4" key="2">
    <citation type="journal article" date="2011" name="J. Bacteriol.">
        <title>Complete genome sequences for the anaerobic, extremely thermophilic plant biomass-degrading bacteria Caldicellulosiruptor hydrothermalis, Caldicellulosiruptor kristjanssonii, Caldicellulosiruptor kronotskyensis, Caldicellulosiruptor owensenis, and Caldicellulosiruptor lactoaceticus.</title>
        <authorList>
            <person name="Blumer-Schuette S.E."/>
            <person name="Ozdemir I."/>
            <person name="Mistry D."/>
            <person name="Lucas S."/>
            <person name="Lapidus A."/>
            <person name="Cheng J.F."/>
            <person name="Goodwin L.A."/>
            <person name="Pitluck S."/>
            <person name="Land M.L."/>
            <person name="Hauser L.J."/>
            <person name="Woyke T."/>
            <person name="Mikhailova N."/>
            <person name="Pati A."/>
            <person name="Kyrpides N.C."/>
            <person name="Ivanova N."/>
            <person name="Detter J.C."/>
            <person name="Walston-Davenport K."/>
            <person name="Han S."/>
            <person name="Adams M.W."/>
            <person name="Kelly R.M."/>
        </authorList>
    </citation>
    <scope>NUCLEOTIDE SEQUENCE [LARGE SCALE GENOMIC DNA]</scope>
    <source>
        <strain evidence="4">DSM 18902 / VKM B-2412 / 2002</strain>
    </source>
</reference>
<evidence type="ECO:0000313" key="3">
    <source>
        <dbReference type="EMBL" id="ADQ46385.1"/>
    </source>
</evidence>
<dbReference type="Proteomes" id="UP000006835">
    <property type="component" value="Chromosome"/>
</dbReference>
<dbReference type="PATRIC" id="fig|632348.3.peg.1613"/>
<evidence type="ECO:0000313" key="4">
    <source>
        <dbReference type="Proteomes" id="UP000006835"/>
    </source>
</evidence>
<feature type="chain" id="PRO_5003187180" description="Putative amidase domain-containing protein" evidence="1">
    <location>
        <begin position="28"/>
        <end position="200"/>
    </location>
</feature>